<sequence length="318" mass="35564">MLETNILYRHTNNVASQIDYEIPSNQIQVGGIIGQGAFGTVCMGTAYGVEGYIGPTTVAVKQLKANADENEKREFLAEMDIMKQVGRHPNIVAMYGCCTEPNHQCMIMEYVPFGDLKHYLQNLRKQAHIESLGIVHRDLAARNILVGRGNQLKISDFGLSRHGVYVKTSKGVIPLRWLSVEAIQRNIYSTKSDVWAYGVVLWEICTLGGFPYPTVSDKDLLKYLLQGNRLEKPISSSNEVYDVMIQCWSHNANDRPSFAYLCEHLNDLNSQQCPYVEFVPGDTLPPPDGYCELVGRPMTHTDLSAITDLETTEAANES</sequence>
<evidence type="ECO:0000256" key="1">
    <source>
        <dbReference type="ARBA" id="ARBA00004167"/>
    </source>
</evidence>
<comment type="catalytic activity">
    <reaction evidence="2">
        <text>L-tyrosyl-[protein] + ATP = O-phospho-L-tyrosyl-[protein] + ADP + H(+)</text>
        <dbReference type="Rhea" id="RHEA:10596"/>
        <dbReference type="Rhea" id="RHEA-COMP:10136"/>
        <dbReference type="Rhea" id="RHEA-COMP:20101"/>
        <dbReference type="ChEBI" id="CHEBI:15378"/>
        <dbReference type="ChEBI" id="CHEBI:30616"/>
        <dbReference type="ChEBI" id="CHEBI:46858"/>
        <dbReference type="ChEBI" id="CHEBI:61978"/>
        <dbReference type="ChEBI" id="CHEBI:456216"/>
        <dbReference type="EC" id="2.7.10.1"/>
    </reaction>
</comment>
<dbReference type="GO" id="GO:0004714">
    <property type="term" value="F:transmembrane receptor protein tyrosine kinase activity"/>
    <property type="evidence" value="ECO:0007669"/>
    <property type="project" value="UniProtKB-EC"/>
</dbReference>
<evidence type="ECO:0000256" key="2">
    <source>
        <dbReference type="ARBA" id="ARBA00051243"/>
    </source>
</evidence>
<dbReference type="SMART" id="SM00219">
    <property type="entry name" value="TyrKc"/>
    <property type="match status" value="1"/>
</dbReference>
<dbReference type="AlphaFoldDB" id="A0A0R3RJG9"/>
<dbReference type="Pfam" id="PF07714">
    <property type="entry name" value="PK_Tyr_Ser-Thr"/>
    <property type="match status" value="1"/>
</dbReference>
<reference evidence="6" key="1">
    <citation type="submission" date="2017-02" db="UniProtKB">
        <authorList>
            <consortium name="WormBaseParasite"/>
        </authorList>
    </citation>
    <scope>IDENTIFICATION</scope>
</reference>
<dbReference type="GO" id="GO:0007169">
    <property type="term" value="P:cell surface receptor protein tyrosine kinase signaling pathway"/>
    <property type="evidence" value="ECO:0007669"/>
    <property type="project" value="TreeGrafter"/>
</dbReference>
<dbReference type="Gene3D" id="3.30.200.20">
    <property type="entry name" value="Phosphorylase Kinase, domain 1"/>
    <property type="match status" value="1"/>
</dbReference>
<dbReference type="PROSITE" id="PS00107">
    <property type="entry name" value="PROTEIN_KINASE_ATP"/>
    <property type="match status" value="1"/>
</dbReference>
<dbReference type="Proteomes" id="UP000050640">
    <property type="component" value="Unplaced"/>
</dbReference>
<dbReference type="Gene3D" id="1.10.510.10">
    <property type="entry name" value="Transferase(Phosphotransferase) domain 1"/>
    <property type="match status" value="1"/>
</dbReference>
<evidence type="ECO:0000256" key="3">
    <source>
        <dbReference type="PROSITE-ProRule" id="PRU10141"/>
    </source>
</evidence>
<comment type="subcellular location">
    <subcellularLocation>
        <location evidence="1">Membrane</location>
        <topology evidence="1">Single-pass membrane protein</topology>
    </subcellularLocation>
</comment>
<dbReference type="InterPro" id="IPR000719">
    <property type="entry name" value="Prot_kinase_dom"/>
</dbReference>
<proteinExistence type="predicted"/>
<dbReference type="InterPro" id="IPR050122">
    <property type="entry name" value="RTK"/>
</dbReference>
<keyword evidence="3" id="KW-0067">ATP-binding</keyword>
<dbReference type="PANTHER" id="PTHR24416">
    <property type="entry name" value="TYROSINE-PROTEIN KINASE RECEPTOR"/>
    <property type="match status" value="1"/>
</dbReference>
<keyword evidence="5" id="KW-1185">Reference proteome</keyword>
<dbReference type="STRING" id="1147741.A0A0R3RJG9"/>
<dbReference type="GO" id="GO:0005524">
    <property type="term" value="F:ATP binding"/>
    <property type="evidence" value="ECO:0007669"/>
    <property type="project" value="UniProtKB-UniRule"/>
</dbReference>
<evidence type="ECO:0000259" key="4">
    <source>
        <dbReference type="PROSITE" id="PS50011"/>
    </source>
</evidence>
<dbReference type="SUPFAM" id="SSF56112">
    <property type="entry name" value="Protein kinase-like (PK-like)"/>
    <property type="match status" value="1"/>
</dbReference>
<accession>A0A0R3RJG9</accession>
<dbReference type="InterPro" id="IPR001245">
    <property type="entry name" value="Ser-Thr/Tyr_kinase_cat_dom"/>
</dbReference>
<dbReference type="InterPro" id="IPR008266">
    <property type="entry name" value="Tyr_kinase_AS"/>
</dbReference>
<dbReference type="GO" id="GO:0005886">
    <property type="term" value="C:plasma membrane"/>
    <property type="evidence" value="ECO:0007669"/>
    <property type="project" value="TreeGrafter"/>
</dbReference>
<dbReference type="InterPro" id="IPR017441">
    <property type="entry name" value="Protein_kinase_ATP_BS"/>
</dbReference>
<dbReference type="InterPro" id="IPR020635">
    <property type="entry name" value="Tyr_kinase_cat_dom"/>
</dbReference>
<dbReference type="WBParaSite" id="EEL_0000162801-mRNA-1">
    <property type="protein sequence ID" value="EEL_0000162801-mRNA-1"/>
    <property type="gene ID" value="EEL_0000162801"/>
</dbReference>
<organism evidence="5 6">
    <name type="scientific">Elaeophora elaphi</name>
    <dbReference type="NCBI Taxonomy" id="1147741"/>
    <lineage>
        <taxon>Eukaryota</taxon>
        <taxon>Metazoa</taxon>
        <taxon>Ecdysozoa</taxon>
        <taxon>Nematoda</taxon>
        <taxon>Chromadorea</taxon>
        <taxon>Rhabditida</taxon>
        <taxon>Spirurina</taxon>
        <taxon>Spiruromorpha</taxon>
        <taxon>Filarioidea</taxon>
        <taxon>Onchocercidae</taxon>
        <taxon>Elaeophora</taxon>
    </lineage>
</organism>
<dbReference type="PROSITE" id="PS50011">
    <property type="entry name" value="PROTEIN_KINASE_DOM"/>
    <property type="match status" value="1"/>
</dbReference>
<dbReference type="GO" id="GO:0043235">
    <property type="term" value="C:receptor complex"/>
    <property type="evidence" value="ECO:0007669"/>
    <property type="project" value="TreeGrafter"/>
</dbReference>
<evidence type="ECO:0000313" key="6">
    <source>
        <dbReference type="WBParaSite" id="EEL_0000162801-mRNA-1"/>
    </source>
</evidence>
<dbReference type="PANTHER" id="PTHR24416:SF594">
    <property type="entry name" value="PROTEIN KINASE DOMAIN-CONTAINING PROTEIN"/>
    <property type="match status" value="1"/>
</dbReference>
<feature type="domain" description="Protein kinase" evidence="4">
    <location>
        <begin position="27"/>
        <end position="276"/>
    </location>
</feature>
<protein>
    <submittedName>
        <fullName evidence="6">Protein kinase domain-containing protein</fullName>
    </submittedName>
</protein>
<dbReference type="FunFam" id="1.10.510.10:FF:001927">
    <property type="entry name" value="Receptor protein-tyrosine kinase"/>
    <property type="match status" value="1"/>
</dbReference>
<name>A0A0R3RJG9_9BILA</name>
<keyword evidence="3" id="KW-0547">Nucleotide-binding</keyword>
<evidence type="ECO:0000313" key="5">
    <source>
        <dbReference type="Proteomes" id="UP000050640"/>
    </source>
</evidence>
<dbReference type="PROSITE" id="PS00109">
    <property type="entry name" value="PROTEIN_KINASE_TYR"/>
    <property type="match status" value="1"/>
</dbReference>
<dbReference type="CDD" id="cd00192">
    <property type="entry name" value="PTKc"/>
    <property type="match status" value="1"/>
</dbReference>
<dbReference type="InterPro" id="IPR011009">
    <property type="entry name" value="Kinase-like_dom_sf"/>
</dbReference>
<feature type="binding site" evidence="3">
    <location>
        <position position="61"/>
    </location>
    <ligand>
        <name>ATP</name>
        <dbReference type="ChEBI" id="CHEBI:30616"/>
    </ligand>
</feature>